<dbReference type="Proteomes" id="UP001396334">
    <property type="component" value="Unassembled WGS sequence"/>
</dbReference>
<comment type="caution">
    <text evidence="1">The sequence shown here is derived from an EMBL/GenBank/DDBJ whole genome shotgun (WGS) entry which is preliminary data.</text>
</comment>
<protein>
    <submittedName>
        <fullName evidence="1">Uncharacterized protein</fullName>
    </submittedName>
</protein>
<dbReference type="EMBL" id="JBBPBN010000039">
    <property type="protein sequence ID" value="KAK8999677.1"/>
    <property type="molecule type" value="Genomic_DNA"/>
</dbReference>
<proteinExistence type="predicted"/>
<evidence type="ECO:0000313" key="2">
    <source>
        <dbReference type="Proteomes" id="UP001396334"/>
    </source>
</evidence>
<organism evidence="1 2">
    <name type="scientific">Hibiscus sabdariffa</name>
    <name type="common">roselle</name>
    <dbReference type="NCBI Taxonomy" id="183260"/>
    <lineage>
        <taxon>Eukaryota</taxon>
        <taxon>Viridiplantae</taxon>
        <taxon>Streptophyta</taxon>
        <taxon>Embryophyta</taxon>
        <taxon>Tracheophyta</taxon>
        <taxon>Spermatophyta</taxon>
        <taxon>Magnoliopsida</taxon>
        <taxon>eudicotyledons</taxon>
        <taxon>Gunneridae</taxon>
        <taxon>Pentapetalae</taxon>
        <taxon>rosids</taxon>
        <taxon>malvids</taxon>
        <taxon>Malvales</taxon>
        <taxon>Malvaceae</taxon>
        <taxon>Malvoideae</taxon>
        <taxon>Hibiscus</taxon>
    </lineage>
</organism>
<sequence length="96" mass="10881">MQGISLSKFEFTDKDKVVIMQPFLGEIPWHGLVINVLATGFSLEFSWHQSLPFCHQESWNAPTTSYANSSLACAFVKCTPFIHFDPNSSKNNLFPR</sequence>
<accession>A0ABR2QGP9</accession>
<name>A0ABR2QGP9_9ROSI</name>
<evidence type="ECO:0000313" key="1">
    <source>
        <dbReference type="EMBL" id="KAK8999677.1"/>
    </source>
</evidence>
<keyword evidence="2" id="KW-1185">Reference proteome</keyword>
<reference evidence="1 2" key="1">
    <citation type="journal article" date="2024" name="G3 (Bethesda)">
        <title>Genome assembly of Hibiscus sabdariffa L. provides insights into metabolisms of medicinal natural products.</title>
        <authorList>
            <person name="Kim T."/>
        </authorList>
    </citation>
    <scope>NUCLEOTIDE SEQUENCE [LARGE SCALE GENOMIC DNA]</scope>
    <source>
        <strain evidence="1">TK-2024</strain>
        <tissue evidence="1">Old leaves</tissue>
    </source>
</reference>
<gene>
    <name evidence="1" type="ORF">V6N11_065175</name>
</gene>